<comment type="pathway">
    <text evidence="10">Cell wall biogenesis; peptidoglycan biosynthesis.</text>
</comment>
<gene>
    <name evidence="10 13" type="primary">murG</name>
    <name evidence="13" type="ORF">R9Z33_20225</name>
</gene>
<evidence type="ECO:0000313" key="13">
    <source>
        <dbReference type="EMBL" id="WPB84410.1"/>
    </source>
</evidence>
<dbReference type="EMBL" id="CP137852">
    <property type="protein sequence ID" value="WPB84410.1"/>
    <property type="molecule type" value="Genomic_DNA"/>
</dbReference>
<feature type="binding site" evidence="10">
    <location>
        <position position="126"/>
    </location>
    <ligand>
        <name>UDP-N-acetyl-alpha-D-glucosamine</name>
        <dbReference type="ChEBI" id="CHEBI:57705"/>
    </ligand>
</feature>
<comment type="function">
    <text evidence="10">Cell wall formation. Catalyzes the transfer of a GlcNAc subunit on undecaprenyl-pyrophosphoryl-MurNAc-pentapeptide (lipid intermediate I) to form undecaprenyl-pyrophosphoryl-MurNAc-(pentapeptide)GlcNAc (lipid intermediate II).</text>
</comment>
<evidence type="ECO:0000256" key="10">
    <source>
        <dbReference type="HAMAP-Rule" id="MF_00033"/>
    </source>
</evidence>
<dbReference type="NCBIfam" id="TIGR01133">
    <property type="entry name" value="murG"/>
    <property type="match status" value="1"/>
</dbReference>
<sequence length="371" mass="38328">MRPIAIAAGGTGGHLFPAEALAAELSARGERIVLFTDARSAAFDSPAFANAERFVLKGEGIAGRSPLRAAKGAALLASGMLTARRLLKRLDAAAVVGFGGYPAIPPALAALSLGKRRPALILHEQNAVLGRANRALATRAELLALAYEETARVPEGARTRWVGNPVRPALAALAGGGYPPADGPLRLLVTGGSLGARVFADLVPAAIAALPEAIRARLLIAQQCRVEDLERVRAAYSETGIPVELSPFFPDIAGRLAGAHLVIARAGASTVAEIACAGRPSLLVPLPSAIDNHQVANARALEAAGAALVLPQATTNPARLTQLLAEWLGSPERLAEAARHAASLARPQAARELADLVLAHAARTQALQESR</sequence>
<evidence type="ECO:0000256" key="6">
    <source>
        <dbReference type="ARBA" id="ARBA00022984"/>
    </source>
</evidence>
<dbReference type="InterPro" id="IPR007235">
    <property type="entry name" value="Glyco_trans_28_C"/>
</dbReference>
<dbReference type="Pfam" id="PF04101">
    <property type="entry name" value="Glyco_tran_28_C"/>
    <property type="match status" value="1"/>
</dbReference>
<evidence type="ECO:0000259" key="12">
    <source>
        <dbReference type="Pfam" id="PF04101"/>
    </source>
</evidence>
<feature type="binding site" evidence="10">
    <location>
        <begin position="11"/>
        <end position="13"/>
    </location>
    <ligand>
        <name>UDP-N-acetyl-alpha-D-glucosamine</name>
        <dbReference type="ChEBI" id="CHEBI:57705"/>
    </ligand>
</feature>
<dbReference type="InterPro" id="IPR004276">
    <property type="entry name" value="GlycoTrans_28_N"/>
</dbReference>
<dbReference type="PANTHER" id="PTHR21015">
    <property type="entry name" value="UDP-N-ACETYLGLUCOSAMINE--N-ACETYLMURAMYL-(PENTAPEPTIDE) PYROPHOSPHORYL-UNDECAPRENOL N-ACETYLGLUCOSAMINE TRANSFERASE 1"/>
    <property type="match status" value="1"/>
</dbReference>
<keyword evidence="9 10" id="KW-0961">Cell wall biogenesis/degradation</keyword>
<comment type="subcellular location">
    <subcellularLocation>
        <location evidence="10">Cell membrane</location>
        <topology evidence="10">Peripheral membrane protein</topology>
        <orientation evidence="10">Cytoplasmic side</orientation>
    </subcellularLocation>
</comment>
<comment type="catalytic activity">
    <reaction evidence="10">
        <text>di-trans,octa-cis-undecaprenyl diphospho-N-acetyl-alpha-D-muramoyl-L-alanyl-D-glutamyl-meso-2,6-diaminopimeloyl-D-alanyl-D-alanine + UDP-N-acetyl-alpha-D-glucosamine = di-trans,octa-cis-undecaprenyl diphospho-[N-acetyl-alpha-D-glucosaminyl-(1-&gt;4)]-N-acetyl-alpha-D-muramoyl-L-alanyl-D-glutamyl-meso-2,6-diaminopimeloyl-D-alanyl-D-alanine + UDP + H(+)</text>
        <dbReference type="Rhea" id="RHEA:31227"/>
        <dbReference type="ChEBI" id="CHEBI:15378"/>
        <dbReference type="ChEBI" id="CHEBI:57705"/>
        <dbReference type="ChEBI" id="CHEBI:58223"/>
        <dbReference type="ChEBI" id="CHEBI:61387"/>
        <dbReference type="ChEBI" id="CHEBI:61388"/>
        <dbReference type="EC" id="2.4.1.227"/>
    </reaction>
</comment>
<keyword evidence="2 10" id="KW-0132">Cell division</keyword>
<protein>
    <recommendedName>
        <fullName evidence="10">UDP-N-acetylglucosamine--N-acetylmuramyl-(pentapeptide) pyrophosphoryl-undecaprenol N-acetylglucosamine transferase</fullName>
        <ecNumber evidence="10">2.4.1.227</ecNumber>
    </recommendedName>
    <alternativeName>
        <fullName evidence="10">Undecaprenyl-PP-MurNAc-pentapeptide-UDPGlcNAc GlcNAc transferase</fullName>
    </alternativeName>
</protein>
<dbReference type="SUPFAM" id="SSF53756">
    <property type="entry name" value="UDP-Glycosyltransferase/glycogen phosphorylase"/>
    <property type="match status" value="1"/>
</dbReference>
<evidence type="ECO:0000256" key="3">
    <source>
        <dbReference type="ARBA" id="ARBA00022676"/>
    </source>
</evidence>
<keyword evidence="8 10" id="KW-0131">Cell cycle</keyword>
<feature type="binding site" evidence="10">
    <location>
        <position position="167"/>
    </location>
    <ligand>
        <name>UDP-N-acetyl-alpha-D-glucosamine</name>
        <dbReference type="ChEBI" id="CHEBI:57705"/>
    </ligand>
</feature>
<keyword evidence="7 10" id="KW-0472">Membrane</keyword>
<dbReference type="RefSeq" id="WP_318648370.1">
    <property type="nucleotide sequence ID" value="NZ_CP137852.1"/>
</dbReference>
<dbReference type="GO" id="GO:0016757">
    <property type="term" value="F:glycosyltransferase activity"/>
    <property type="evidence" value="ECO:0007669"/>
    <property type="project" value="UniProtKB-KW"/>
</dbReference>
<feature type="binding site" evidence="10">
    <location>
        <position position="193"/>
    </location>
    <ligand>
        <name>UDP-N-acetyl-alpha-D-glucosamine</name>
        <dbReference type="ChEBI" id="CHEBI:57705"/>
    </ligand>
</feature>
<organism evidence="13 14">
    <name type="scientific">Sediminicoccus rosea</name>
    <dbReference type="NCBI Taxonomy" id="1225128"/>
    <lineage>
        <taxon>Bacteria</taxon>
        <taxon>Pseudomonadati</taxon>
        <taxon>Pseudomonadota</taxon>
        <taxon>Alphaproteobacteria</taxon>
        <taxon>Acetobacterales</taxon>
        <taxon>Roseomonadaceae</taxon>
        <taxon>Sediminicoccus</taxon>
    </lineage>
</organism>
<feature type="domain" description="Glycosyltransferase family 28 N-terminal" evidence="11">
    <location>
        <begin position="4"/>
        <end position="140"/>
    </location>
</feature>
<reference evidence="13 14" key="1">
    <citation type="submission" date="2023-11" db="EMBL/GenBank/DDBJ databases">
        <title>Arctic aerobic anoxygenic photoheterotroph Sediminicoccus rosea KRV36 adapts its photosynthesis to long days of polar summer.</title>
        <authorList>
            <person name="Tomasch J."/>
            <person name="Kopejtka K."/>
            <person name="Bily T."/>
            <person name="Gardiner A.T."/>
            <person name="Gardian Z."/>
            <person name="Shivaramu S."/>
            <person name="Koblizek M."/>
            <person name="Engelhardt F."/>
            <person name="Kaftan D."/>
        </authorList>
    </citation>
    <scope>NUCLEOTIDE SEQUENCE [LARGE SCALE GENOMIC DNA]</scope>
    <source>
        <strain evidence="13 14">R-30</strain>
    </source>
</reference>
<accession>A0ABZ0PFK5</accession>
<feature type="domain" description="Glycosyl transferase family 28 C-terminal" evidence="12">
    <location>
        <begin position="187"/>
        <end position="351"/>
    </location>
</feature>
<feature type="binding site" evidence="10">
    <location>
        <position position="294"/>
    </location>
    <ligand>
        <name>UDP-N-acetyl-alpha-D-glucosamine</name>
        <dbReference type="ChEBI" id="CHEBI:57705"/>
    </ligand>
</feature>
<dbReference type="EC" id="2.4.1.227" evidence="10"/>
<evidence type="ECO:0000256" key="4">
    <source>
        <dbReference type="ARBA" id="ARBA00022679"/>
    </source>
</evidence>
<keyword evidence="3 10" id="KW-0328">Glycosyltransferase</keyword>
<dbReference type="Pfam" id="PF03033">
    <property type="entry name" value="Glyco_transf_28"/>
    <property type="match status" value="1"/>
</dbReference>
<keyword evidence="5 10" id="KW-0133">Cell shape</keyword>
<evidence type="ECO:0000313" key="14">
    <source>
        <dbReference type="Proteomes" id="UP001305521"/>
    </source>
</evidence>
<proteinExistence type="inferred from homology"/>
<keyword evidence="4 10" id="KW-0808">Transferase</keyword>
<evidence type="ECO:0000256" key="7">
    <source>
        <dbReference type="ARBA" id="ARBA00023136"/>
    </source>
</evidence>
<dbReference type="PANTHER" id="PTHR21015:SF22">
    <property type="entry name" value="GLYCOSYLTRANSFERASE"/>
    <property type="match status" value="1"/>
</dbReference>
<keyword evidence="6 10" id="KW-0573">Peptidoglycan synthesis</keyword>
<name>A0ABZ0PFK5_9PROT</name>
<comment type="similarity">
    <text evidence="10">Belongs to the glycosyltransferase 28 family. MurG subfamily.</text>
</comment>
<dbReference type="CDD" id="cd03785">
    <property type="entry name" value="GT28_MurG"/>
    <property type="match status" value="1"/>
</dbReference>
<dbReference type="Gene3D" id="3.40.50.2000">
    <property type="entry name" value="Glycogen Phosphorylase B"/>
    <property type="match status" value="2"/>
</dbReference>
<evidence type="ECO:0000259" key="11">
    <source>
        <dbReference type="Pfam" id="PF03033"/>
    </source>
</evidence>
<keyword evidence="1 10" id="KW-1003">Cell membrane</keyword>
<evidence type="ECO:0000256" key="2">
    <source>
        <dbReference type="ARBA" id="ARBA00022618"/>
    </source>
</evidence>
<comment type="caution">
    <text evidence="10">Lacks conserved residue(s) required for the propagation of feature annotation.</text>
</comment>
<dbReference type="HAMAP" id="MF_00033">
    <property type="entry name" value="MurG"/>
    <property type="match status" value="1"/>
</dbReference>
<keyword evidence="14" id="KW-1185">Reference proteome</keyword>
<dbReference type="Proteomes" id="UP001305521">
    <property type="component" value="Chromosome"/>
</dbReference>
<evidence type="ECO:0000256" key="8">
    <source>
        <dbReference type="ARBA" id="ARBA00023306"/>
    </source>
</evidence>
<dbReference type="InterPro" id="IPR006009">
    <property type="entry name" value="GlcNAc_MurG"/>
</dbReference>
<evidence type="ECO:0000256" key="9">
    <source>
        <dbReference type="ARBA" id="ARBA00023316"/>
    </source>
</evidence>
<evidence type="ECO:0000256" key="5">
    <source>
        <dbReference type="ARBA" id="ARBA00022960"/>
    </source>
</evidence>
<evidence type="ECO:0000256" key="1">
    <source>
        <dbReference type="ARBA" id="ARBA00022475"/>
    </source>
</evidence>